<gene>
    <name evidence="2" type="ORF">Hypma_012048</name>
</gene>
<dbReference type="EMBL" id="LUEZ02000056">
    <property type="protein sequence ID" value="RDB20916.1"/>
    <property type="molecule type" value="Genomic_DNA"/>
</dbReference>
<dbReference type="Proteomes" id="UP000076154">
    <property type="component" value="Unassembled WGS sequence"/>
</dbReference>
<evidence type="ECO:0000256" key="1">
    <source>
        <dbReference type="SAM" id="MobiDB-lite"/>
    </source>
</evidence>
<comment type="caution">
    <text evidence="2">The sequence shown here is derived from an EMBL/GenBank/DDBJ whole genome shotgun (WGS) entry which is preliminary data.</text>
</comment>
<reference evidence="2" key="1">
    <citation type="submission" date="2018-04" db="EMBL/GenBank/DDBJ databases">
        <title>Whole genome sequencing of Hypsizygus marmoreus.</title>
        <authorList>
            <person name="Choi I.-G."/>
            <person name="Min B."/>
            <person name="Kim J.-G."/>
            <person name="Kim S."/>
            <person name="Oh Y.-L."/>
            <person name="Kong W.-S."/>
            <person name="Park H."/>
            <person name="Jeong J."/>
            <person name="Song E.-S."/>
        </authorList>
    </citation>
    <scope>NUCLEOTIDE SEQUENCE [LARGE SCALE GENOMIC DNA]</scope>
    <source>
        <strain evidence="2">51987-8</strain>
    </source>
</reference>
<protein>
    <submittedName>
        <fullName evidence="2">Uncharacterized protein</fullName>
    </submittedName>
</protein>
<name>A0A369JQ74_HYPMA</name>
<organism evidence="2 3">
    <name type="scientific">Hypsizygus marmoreus</name>
    <name type="common">White beech mushroom</name>
    <name type="synonym">Agaricus marmoreus</name>
    <dbReference type="NCBI Taxonomy" id="39966"/>
    <lineage>
        <taxon>Eukaryota</taxon>
        <taxon>Fungi</taxon>
        <taxon>Dikarya</taxon>
        <taxon>Basidiomycota</taxon>
        <taxon>Agaricomycotina</taxon>
        <taxon>Agaricomycetes</taxon>
        <taxon>Agaricomycetidae</taxon>
        <taxon>Agaricales</taxon>
        <taxon>Tricholomatineae</taxon>
        <taxon>Lyophyllaceae</taxon>
        <taxon>Hypsizygus</taxon>
    </lineage>
</organism>
<evidence type="ECO:0000313" key="2">
    <source>
        <dbReference type="EMBL" id="RDB20916.1"/>
    </source>
</evidence>
<dbReference type="AlphaFoldDB" id="A0A369JQ74"/>
<sequence>MIYIKTGLEHRASSLRKQLVSFPSSPRLSMHPAVFLSIFTLAAGPALALPLEDPNPQSFAVRSNGLRSSAADDLASRALRALTWPLSSKKTKAPDNVCKKTWQSRQTTGEESCEGRGMEV</sequence>
<proteinExistence type="predicted"/>
<evidence type="ECO:0000313" key="3">
    <source>
        <dbReference type="Proteomes" id="UP000076154"/>
    </source>
</evidence>
<keyword evidence="3" id="KW-1185">Reference proteome</keyword>
<feature type="compositionally biased region" description="Polar residues" evidence="1">
    <location>
        <begin position="101"/>
        <end position="110"/>
    </location>
</feature>
<accession>A0A369JQ74</accession>
<dbReference type="InParanoid" id="A0A369JQ74"/>
<feature type="region of interest" description="Disordered" evidence="1">
    <location>
        <begin position="90"/>
        <end position="120"/>
    </location>
</feature>